<dbReference type="Proteomes" id="UP000515135">
    <property type="component" value="Unplaced"/>
</dbReference>
<dbReference type="PIRSF" id="PIRSF037037">
    <property type="entry name" value="Kelch-like_protein_gigaxonin"/>
    <property type="match status" value="1"/>
</dbReference>
<dbReference type="PANTHER" id="PTHR24412">
    <property type="entry name" value="KELCH PROTEIN"/>
    <property type="match status" value="1"/>
</dbReference>
<name>A0A6P4YHY3_BRABE</name>
<reference evidence="5" key="1">
    <citation type="submission" date="2025-08" db="UniProtKB">
        <authorList>
            <consortium name="RefSeq"/>
        </authorList>
    </citation>
    <scope>IDENTIFICATION</scope>
    <source>
        <tissue evidence="5">Gonad</tissue>
    </source>
</reference>
<protein>
    <submittedName>
        <fullName evidence="5">Kelch-like protein 24</fullName>
    </submittedName>
</protein>
<organism evidence="4 5">
    <name type="scientific">Branchiostoma belcheri</name>
    <name type="common">Amphioxus</name>
    <dbReference type="NCBI Taxonomy" id="7741"/>
    <lineage>
        <taxon>Eukaryota</taxon>
        <taxon>Metazoa</taxon>
        <taxon>Chordata</taxon>
        <taxon>Cephalochordata</taxon>
        <taxon>Leptocardii</taxon>
        <taxon>Amphioxiformes</taxon>
        <taxon>Branchiostomatidae</taxon>
        <taxon>Branchiostoma</taxon>
    </lineage>
</organism>
<proteinExistence type="predicted"/>
<feature type="domain" description="BTB" evidence="3">
    <location>
        <begin position="37"/>
        <end position="104"/>
    </location>
</feature>
<evidence type="ECO:0000256" key="1">
    <source>
        <dbReference type="ARBA" id="ARBA00022441"/>
    </source>
</evidence>
<evidence type="ECO:0000313" key="5">
    <source>
        <dbReference type="RefSeq" id="XP_019628950.1"/>
    </source>
</evidence>
<evidence type="ECO:0000256" key="2">
    <source>
        <dbReference type="ARBA" id="ARBA00022737"/>
    </source>
</evidence>
<keyword evidence="1" id="KW-0880">Kelch repeat</keyword>
<dbReference type="InterPro" id="IPR011705">
    <property type="entry name" value="BACK"/>
</dbReference>
<evidence type="ECO:0000313" key="4">
    <source>
        <dbReference type="Proteomes" id="UP000515135"/>
    </source>
</evidence>
<dbReference type="Gene3D" id="3.30.710.10">
    <property type="entry name" value="Potassium Channel Kv1.1, Chain A"/>
    <property type="match status" value="1"/>
</dbReference>
<keyword evidence="2" id="KW-0677">Repeat</keyword>
<dbReference type="InterPro" id="IPR015915">
    <property type="entry name" value="Kelch-typ_b-propeller"/>
</dbReference>
<dbReference type="InterPro" id="IPR000210">
    <property type="entry name" value="BTB/POZ_dom"/>
</dbReference>
<dbReference type="GeneID" id="109473513"/>
<dbReference type="FunFam" id="1.25.40.420:FF:000001">
    <property type="entry name" value="Kelch-like family member 12"/>
    <property type="match status" value="1"/>
</dbReference>
<dbReference type="SMART" id="SM00875">
    <property type="entry name" value="BACK"/>
    <property type="match status" value="1"/>
</dbReference>
<dbReference type="InterPro" id="IPR006652">
    <property type="entry name" value="Kelch_1"/>
</dbReference>
<keyword evidence="4" id="KW-1185">Reference proteome</keyword>
<dbReference type="SMART" id="SM00225">
    <property type="entry name" value="BTB"/>
    <property type="match status" value="1"/>
</dbReference>
<dbReference type="Pfam" id="PF07707">
    <property type="entry name" value="BACK"/>
    <property type="match status" value="1"/>
</dbReference>
<dbReference type="RefSeq" id="XP_019628950.1">
    <property type="nucleotide sequence ID" value="XM_019773391.1"/>
</dbReference>
<dbReference type="SMART" id="SM00612">
    <property type="entry name" value="Kelch"/>
    <property type="match status" value="4"/>
</dbReference>
<dbReference type="PROSITE" id="PS50097">
    <property type="entry name" value="BTB"/>
    <property type="match status" value="1"/>
</dbReference>
<dbReference type="InterPro" id="IPR011333">
    <property type="entry name" value="SKP1/BTB/POZ_sf"/>
</dbReference>
<gene>
    <name evidence="5" type="primary">LOC109473513</name>
</gene>
<dbReference type="OrthoDB" id="45365at2759"/>
<dbReference type="Gene3D" id="2.120.10.80">
    <property type="entry name" value="Kelch-type beta propeller"/>
    <property type="match status" value="1"/>
</dbReference>
<dbReference type="KEGG" id="bbel:109473513"/>
<evidence type="ECO:0000259" key="3">
    <source>
        <dbReference type="PROSITE" id="PS50097"/>
    </source>
</evidence>
<dbReference type="Pfam" id="PF01344">
    <property type="entry name" value="Kelch_1"/>
    <property type="match status" value="1"/>
</dbReference>
<dbReference type="Gene3D" id="1.25.40.420">
    <property type="match status" value="1"/>
</dbReference>
<sequence length="594" mass="65658">MMAAGQTSLTSFNFCHEPHSGTLLQGLEGLRSNSLLVDVILCVAGKEIPCHRNVLAACSGYFRALFCNGLRESKEDKVTIQEVSTSTLQLLVDYAYTSKVTITEHNAVKLLEGANFFQIQPVFDACTTFLSEHLCAQNCLSMLDLGGMLSPDLEKKALPYAMKEFTAVSKTPEFLYLRKDQLVTLISSDNLNASEETVYTAVMAWINHDTRKRRKEMKELMELVRFPFMDKMYFMEKVETNNAIRKSCPDIVSETRRYQLFPGEVQSPRTRPRRVSGLREAVVVIGGAVHLKQVEVEGLENTGPATCPEFSNSIMMTSSAEPSGSSWVPLTTMKQDASYGFAAAVLGTSDIIVSAGERPRVGKEVWLYNVELDNWAKLAPMNVTRAWHKLAVLQGKVYAIGGKNSVSPALRSVEVYDRHLNKWSDGVSLPEPRRMHAVAVLDGNIYVIGGSNDENKVSTVYRISPGDTEWHPQSDIPVACGNIPASVLNGNIYVVGPTLSYFYTMYCFTPGDNGGSWSEVVEAKEFFVSLTHTRSFGMTVFGGKLYICGGRSCHTAKKTVYCFDPEAKSVKFVGTMSKGLFSHACVTVLKGDRE</sequence>
<dbReference type="PANTHER" id="PTHR24412:SF272">
    <property type="entry name" value="KELCH-LIKE PROTEIN DIABLO"/>
    <property type="match status" value="1"/>
</dbReference>
<dbReference type="AlphaFoldDB" id="A0A6P4YHY3"/>
<dbReference type="SUPFAM" id="SSF117281">
    <property type="entry name" value="Kelch motif"/>
    <property type="match status" value="1"/>
</dbReference>
<dbReference type="Pfam" id="PF24681">
    <property type="entry name" value="Kelch_KLHDC2_KLHL20_DRC7"/>
    <property type="match status" value="1"/>
</dbReference>
<dbReference type="InterPro" id="IPR017096">
    <property type="entry name" value="BTB-kelch_protein"/>
</dbReference>
<dbReference type="Pfam" id="PF00651">
    <property type="entry name" value="BTB"/>
    <property type="match status" value="1"/>
</dbReference>
<dbReference type="SUPFAM" id="SSF54695">
    <property type="entry name" value="POZ domain"/>
    <property type="match status" value="1"/>
</dbReference>
<accession>A0A6P4YHY3</accession>